<dbReference type="Gene3D" id="2.120.10.30">
    <property type="entry name" value="TolB, C-terminal domain"/>
    <property type="match status" value="2"/>
</dbReference>
<dbReference type="PANTHER" id="PTHR43253:SF1">
    <property type="entry name" value="TRICORN PROTEASE HOMOLOG 2-RELATED"/>
    <property type="match status" value="1"/>
</dbReference>
<evidence type="ECO:0000256" key="10">
    <source>
        <dbReference type="SAM" id="SignalP"/>
    </source>
</evidence>
<dbReference type="PIRSF" id="PIRSF036421">
    <property type="entry name" value="Tricorn_protease"/>
    <property type="match status" value="1"/>
</dbReference>
<feature type="region of interest" description="Disordered" evidence="9">
    <location>
        <begin position="1076"/>
        <end position="1123"/>
    </location>
</feature>
<feature type="active site" description="Nucleophile" evidence="8">
    <location>
        <position position="1012"/>
    </location>
</feature>
<sequence length="1123" mass="123483" precursor="true">MPMPLDPSPRTIAAAVVALSALILDVPPAVAQGPGPIRLAEDPAVSPDGETIAFSWAGDLWSVPAGGGTARRLTVHPGLDAEPAFSPDGETIAFVADRGEGRQVYRMPAEGGAPVPLTAHSEGYRLEGWFPDGESLLVNASRDHFWRHAERFFRIDADERSADELLFDAYGADGSLSPDGKRLLFTREGVAWWRKGYRGSQASQIWEVDLDSGEYTRLLDPETGARSPLWKPDGSGFYYVGVRDGAFNLIEHDPGSGEDRPLTRFEDDSVVMPALSKDGKTLVFRHLFDLYRIDPTADRPGPTRLEVVHEAEAMVPPVARETLERAEDVAFSDDGLELAFIAGGDLWVMDTVLREPVRVTDTPEEERSPAFSPDGDSILFISDAEGQCDLWRATREDADRFWWQNDGFDLDRVTEDAAVESRPLWSPEGSSVAFVKGNGDLWVMDADGSDPRLLLEGWSPPEYCWSPDGRWIAFARDDDEFNADVWILPLDGSREPSNVSEHPFNDGDPAWSPDGKILAFAGERGSDGEVDVHFVYLRREDDELGRRDRTIEEAIEKIKKARKEGGKGDGNGPSAPKSSPFEPDGDEPEDEPAEDEDEDDDGNEEEDEDETPVVEIDFEDLHERVRRVSIPDSRESGLFWSPDSEKLAFRASVDGQDGTYTIKPPDELEPKRLTPETIAGARWLDEGNQVVGSLGGVPASVSGSGGSVTRYPFAARQEYDRRAKYRAAFDLAWRTMRDRWYDEALNNRNWDAIRRKYIDVAASSADLGMFSQVVRLMLGELNGSHLGFSPSGEDGIEPVEGDWGIETAHLGLRFDPGHAGPGLEVRDVLPGGPADQIRWKIEPGELVVRIDGEAVDPDMDLTALLNGPLDRDVSLVVRDTDGEDRTVTLRPISFGQARSLLYDKWVEDNREAVEEAGDGTLGYLHIRAMNGSSFDRFQEELYSAAAGKEGLVIDVRENGGGSTADLLLTALTQPAHAVTVPRGGGPGYPQDRKVFASWTRPIAVLCNQNSFSNAEIFSHAVKTLGRGTLVGVTTAGGVISTGGTSIMDVGFLRLPFRGWFVIGTGEDMELNGAEPDVEIWPEPGEWPSGEDRQRSEAIDRLEQAVSRAKDQVRPDLRKASDRR</sequence>
<evidence type="ECO:0000313" key="13">
    <source>
        <dbReference type="Proteomes" id="UP000317835"/>
    </source>
</evidence>
<evidence type="ECO:0000256" key="9">
    <source>
        <dbReference type="SAM" id="MobiDB-lite"/>
    </source>
</evidence>
<dbReference type="EMBL" id="CP036426">
    <property type="protein sequence ID" value="QDV35019.1"/>
    <property type="molecule type" value="Genomic_DNA"/>
</dbReference>
<dbReference type="InterPro" id="IPR005151">
    <property type="entry name" value="Tail-specific_protease"/>
</dbReference>
<dbReference type="InterPro" id="IPR012393">
    <property type="entry name" value="Tricorn_protease"/>
</dbReference>
<dbReference type="SMART" id="SM00245">
    <property type="entry name" value="TSPc"/>
    <property type="match status" value="1"/>
</dbReference>
<dbReference type="SUPFAM" id="SSF82171">
    <property type="entry name" value="DPP6 N-terminal domain-like"/>
    <property type="match status" value="2"/>
</dbReference>
<dbReference type="SUPFAM" id="SSF50156">
    <property type="entry name" value="PDZ domain-like"/>
    <property type="match status" value="1"/>
</dbReference>
<keyword evidence="4 7" id="KW-0645">Protease</keyword>
<dbReference type="Gene3D" id="2.30.42.10">
    <property type="match status" value="1"/>
</dbReference>
<dbReference type="GO" id="GO:0006508">
    <property type="term" value="P:proteolysis"/>
    <property type="evidence" value="ECO:0007669"/>
    <property type="project" value="UniProtKB-UniRule"/>
</dbReference>
<protein>
    <recommendedName>
        <fullName evidence="7">Tricorn protease homolog</fullName>
        <ecNumber evidence="7">3.4.21.-</ecNumber>
    </recommendedName>
</protein>
<feature type="domain" description="PDZ" evidence="11">
    <location>
        <begin position="795"/>
        <end position="855"/>
    </location>
</feature>
<gene>
    <name evidence="12" type="ORF">ElP_29160</name>
</gene>
<feature type="compositionally biased region" description="Acidic residues" evidence="9">
    <location>
        <begin position="583"/>
        <end position="620"/>
    </location>
</feature>
<evidence type="ECO:0000256" key="1">
    <source>
        <dbReference type="ARBA" id="ARBA00004496"/>
    </source>
</evidence>
<dbReference type="Pfam" id="PF26549">
    <property type="entry name" value="Tricorn_N"/>
    <property type="match status" value="1"/>
</dbReference>
<evidence type="ECO:0000256" key="8">
    <source>
        <dbReference type="PIRSR" id="PIRSR036421-1"/>
    </source>
</evidence>
<dbReference type="Gene3D" id="3.90.226.10">
    <property type="entry name" value="2-enoyl-CoA Hydratase, Chain A, domain 1"/>
    <property type="match status" value="1"/>
</dbReference>
<dbReference type="CDD" id="cd07562">
    <property type="entry name" value="Peptidase_S41_TRI"/>
    <property type="match status" value="1"/>
</dbReference>
<proteinExistence type="inferred from homology"/>
<keyword evidence="13" id="KW-1185">Reference proteome</keyword>
<dbReference type="SMART" id="SM00228">
    <property type="entry name" value="PDZ"/>
    <property type="match status" value="1"/>
</dbReference>
<dbReference type="Gene3D" id="2.120.10.60">
    <property type="entry name" value="Tricorn protease N-terminal domain"/>
    <property type="match status" value="1"/>
</dbReference>
<feature type="active site" description="Charge relay system" evidence="8">
    <location>
        <position position="1069"/>
    </location>
</feature>
<feature type="signal peptide" evidence="10">
    <location>
        <begin position="1"/>
        <end position="31"/>
    </location>
</feature>
<feature type="chain" id="PRO_5021875790" description="Tricorn protease homolog" evidence="10">
    <location>
        <begin position="32"/>
        <end position="1123"/>
    </location>
</feature>
<dbReference type="SUPFAM" id="SSF69304">
    <property type="entry name" value="Tricorn protease N-terminal domain"/>
    <property type="match status" value="1"/>
</dbReference>
<evidence type="ECO:0000256" key="3">
    <source>
        <dbReference type="ARBA" id="ARBA00022490"/>
    </source>
</evidence>
<dbReference type="PROSITE" id="PS50106">
    <property type="entry name" value="PDZ"/>
    <property type="match status" value="1"/>
</dbReference>
<dbReference type="Gene3D" id="3.30.750.44">
    <property type="match status" value="1"/>
</dbReference>
<dbReference type="InterPro" id="IPR001478">
    <property type="entry name" value="PDZ"/>
</dbReference>
<dbReference type="PANTHER" id="PTHR43253">
    <property type="entry name" value="TRICORN PROTEASE HOMOLOG 2-RELATED"/>
    <property type="match status" value="1"/>
</dbReference>
<evidence type="ECO:0000256" key="4">
    <source>
        <dbReference type="ARBA" id="ARBA00022670"/>
    </source>
</evidence>
<dbReference type="SUPFAM" id="SSF52096">
    <property type="entry name" value="ClpP/crotonase"/>
    <property type="match status" value="1"/>
</dbReference>
<dbReference type="RefSeq" id="WP_145270323.1">
    <property type="nucleotide sequence ID" value="NZ_CP036426.1"/>
</dbReference>
<dbReference type="Pfam" id="PF07676">
    <property type="entry name" value="PD40"/>
    <property type="match status" value="3"/>
</dbReference>
<dbReference type="InterPro" id="IPR036034">
    <property type="entry name" value="PDZ_sf"/>
</dbReference>
<comment type="function">
    <text evidence="7">Degrades oligopeptides.</text>
</comment>
<comment type="similarity">
    <text evidence="2 7">Belongs to the peptidase S41B family.</text>
</comment>
<reference evidence="12 13" key="1">
    <citation type="submission" date="2019-02" db="EMBL/GenBank/DDBJ databases">
        <title>Deep-cultivation of Planctomycetes and their phenomic and genomic characterization uncovers novel biology.</title>
        <authorList>
            <person name="Wiegand S."/>
            <person name="Jogler M."/>
            <person name="Boedeker C."/>
            <person name="Pinto D."/>
            <person name="Vollmers J."/>
            <person name="Rivas-Marin E."/>
            <person name="Kohn T."/>
            <person name="Peeters S.H."/>
            <person name="Heuer A."/>
            <person name="Rast P."/>
            <person name="Oberbeckmann S."/>
            <person name="Bunk B."/>
            <person name="Jeske O."/>
            <person name="Meyerdierks A."/>
            <person name="Storesund J.E."/>
            <person name="Kallscheuer N."/>
            <person name="Luecker S."/>
            <person name="Lage O.M."/>
            <person name="Pohl T."/>
            <person name="Merkel B.J."/>
            <person name="Hornburger P."/>
            <person name="Mueller R.-W."/>
            <person name="Bruemmer F."/>
            <person name="Labrenz M."/>
            <person name="Spormann A.M."/>
            <person name="Op den Camp H."/>
            <person name="Overmann J."/>
            <person name="Amann R."/>
            <person name="Jetten M.S.M."/>
            <person name="Mascher T."/>
            <person name="Medema M.H."/>
            <person name="Devos D.P."/>
            <person name="Kaster A.-K."/>
            <person name="Ovreas L."/>
            <person name="Rohde M."/>
            <person name="Galperin M.Y."/>
            <person name="Jogler C."/>
        </authorList>
    </citation>
    <scope>NUCLEOTIDE SEQUENCE [LARGE SCALE GENOMIC DNA]</scope>
    <source>
        <strain evidence="12 13">ElP</strain>
    </source>
</reference>
<feature type="region of interest" description="Disordered" evidence="9">
    <location>
        <begin position="560"/>
        <end position="620"/>
    </location>
</feature>
<dbReference type="InterPro" id="IPR011042">
    <property type="entry name" value="6-blade_b-propeller_TolB-like"/>
</dbReference>
<dbReference type="KEGG" id="tpla:ElP_29160"/>
<comment type="subcellular location">
    <subcellularLocation>
        <location evidence="1 7">Cytoplasm</location>
    </subcellularLocation>
</comment>
<feature type="active site" description="Charge relay system" evidence="8">
    <location>
        <position position="785"/>
    </location>
</feature>
<organism evidence="12 13">
    <name type="scientific">Tautonia plasticadhaerens</name>
    <dbReference type="NCBI Taxonomy" id="2527974"/>
    <lineage>
        <taxon>Bacteria</taxon>
        <taxon>Pseudomonadati</taxon>
        <taxon>Planctomycetota</taxon>
        <taxon>Planctomycetia</taxon>
        <taxon>Isosphaerales</taxon>
        <taxon>Isosphaeraceae</taxon>
        <taxon>Tautonia</taxon>
    </lineage>
</organism>
<name>A0A518H2E4_9BACT</name>
<dbReference type="Proteomes" id="UP000317835">
    <property type="component" value="Chromosome"/>
</dbReference>
<dbReference type="InterPro" id="IPR028204">
    <property type="entry name" value="Tricorn_C1"/>
</dbReference>
<dbReference type="OrthoDB" id="269409at2"/>
<dbReference type="EC" id="3.4.21.-" evidence="7"/>
<keyword evidence="10" id="KW-0732">Signal</keyword>
<dbReference type="Pfam" id="PF03572">
    <property type="entry name" value="Peptidase_S41"/>
    <property type="match status" value="1"/>
</dbReference>
<dbReference type="GO" id="GO:0008236">
    <property type="term" value="F:serine-type peptidase activity"/>
    <property type="evidence" value="ECO:0007669"/>
    <property type="project" value="UniProtKB-UniRule"/>
</dbReference>
<evidence type="ECO:0000259" key="11">
    <source>
        <dbReference type="PROSITE" id="PS50106"/>
    </source>
</evidence>
<keyword evidence="3 7" id="KW-0963">Cytoplasm</keyword>
<evidence type="ECO:0000313" key="12">
    <source>
        <dbReference type="EMBL" id="QDV35019.1"/>
    </source>
</evidence>
<keyword evidence="5 7" id="KW-0378">Hydrolase</keyword>
<evidence type="ECO:0000256" key="5">
    <source>
        <dbReference type="ARBA" id="ARBA00022801"/>
    </source>
</evidence>
<keyword evidence="6 7" id="KW-0720">Serine protease</keyword>
<accession>A0A518H2E4</accession>
<dbReference type="InterPro" id="IPR011659">
    <property type="entry name" value="WD40"/>
</dbReference>
<dbReference type="Pfam" id="PF14684">
    <property type="entry name" value="Tricorn_C1"/>
    <property type="match status" value="1"/>
</dbReference>
<dbReference type="InterPro" id="IPR029045">
    <property type="entry name" value="ClpP/crotonase-like_dom_sf"/>
</dbReference>
<dbReference type="GO" id="GO:0005737">
    <property type="term" value="C:cytoplasm"/>
    <property type="evidence" value="ECO:0007669"/>
    <property type="project" value="UniProtKB-SubCell"/>
</dbReference>
<evidence type="ECO:0000256" key="2">
    <source>
        <dbReference type="ARBA" id="ARBA00008524"/>
    </source>
</evidence>
<evidence type="ECO:0000256" key="7">
    <source>
        <dbReference type="PIRNR" id="PIRNR036421"/>
    </source>
</evidence>
<feature type="compositionally biased region" description="Basic and acidic residues" evidence="9">
    <location>
        <begin position="1089"/>
        <end position="1123"/>
    </location>
</feature>
<dbReference type="AlphaFoldDB" id="A0A518H2E4"/>
<evidence type="ECO:0000256" key="6">
    <source>
        <dbReference type="ARBA" id="ARBA00022825"/>
    </source>
</evidence>